<evidence type="ECO:0008006" key="3">
    <source>
        <dbReference type="Google" id="ProtNLM"/>
    </source>
</evidence>
<dbReference type="Proteomes" id="UP000076532">
    <property type="component" value="Unassembled WGS sequence"/>
</dbReference>
<dbReference type="EMBL" id="KV417685">
    <property type="protein sequence ID" value="KZP10137.1"/>
    <property type="molecule type" value="Genomic_DNA"/>
</dbReference>
<dbReference type="STRING" id="436010.A0A165Z1I9"/>
<gene>
    <name evidence="1" type="ORF">FIBSPDRAFT_758810</name>
</gene>
<dbReference type="AlphaFoldDB" id="A0A165Z1I9"/>
<accession>A0A165Z1I9</accession>
<keyword evidence="2" id="KW-1185">Reference proteome</keyword>
<proteinExistence type="predicted"/>
<name>A0A165Z1I9_9AGAM</name>
<dbReference type="PANTHER" id="PTHR33096">
    <property type="entry name" value="CXC2 DOMAIN-CONTAINING PROTEIN"/>
    <property type="match status" value="1"/>
</dbReference>
<organism evidence="1 2">
    <name type="scientific">Athelia psychrophila</name>
    <dbReference type="NCBI Taxonomy" id="1759441"/>
    <lineage>
        <taxon>Eukaryota</taxon>
        <taxon>Fungi</taxon>
        <taxon>Dikarya</taxon>
        <taxon>Basidiomycota</taxon>
        <taxon>Agaricomycotina</taxon>
        <taxon>Agaricomycetes</taxon>
        <taxon>Agaricomycetidae</taxon>
        <taxon>Atheliales</taxon>
        <taxon>Atheliaceae</taxon>
        <taxon>Athelia</taxon>
    </lineage>
</organism>
<evidence type="ECO:0000313" key="1">
    <source>
        <dbReference type="EMBL" id="KZP10137.1"/>
    </source>
</evidence>
<reference evidence="1 2" key="1">
    <citation type="journal article" date="2016" name="Mol. Biol. Evol.">
        <title>Comparative Genomics of Early-Diverging Mushroom-Forming Fungi Provides Insights into the Origins of Lignocellulose Decay Capabilities.</title>
        <authorList>
            <person name="Nagy L.G."/>
            <person name="Riley R."/>
            <person name="Tritt A."/>
            <person name="Adam C."/>
            <person name="Daum C."/>
            <person name="Floudas D."/>
            <person name="Sun H."/>
            <person name="Yadav J.S."/>
            <person name="Pangilinan J."/>
            <person name="Larsson K.H."/>
            <person name="Matsuura K."/>
            <person name="Barry K."/>
            <person name="Labutti K."/>
            <person name="Kuo R."/>
            <person name="Ohm R.A."/>
            <person name="Bhattacharya S.S."/>
            <person name="Shirouzu T."/>
            <person name="Yoshinaga Y."/>
            <person name="Martin F.M."/>
            <person name="Grigoriev I.V."/>
            <person name="Hibbett D.S."/>
        </authorList>
    </citation>
    <scope>NUCLEOTIDE SEQUENCE [LARGE SCALE GENOMIC DNA]</scope>
    <source>
        <strain evidence="1 2">CBS 109695</strain>
    </source>
</reference>
<sequence>MYLPGGNLCARFLSQRCPACFGGLLWGKSAKQGGDVHVALDGNFEHRHLQSAGCGIAFYQEAYLVSKEKVDAMGIHIEKLRSRKPRDFQLPVPEAVLDKCASAFTAANGSIPKADSSTFDDTGLMALCCRHDIPLLLANIDTPGEQQKYAFALLVEFFGMLPEVATCVALYDVGCTTDVSNKKCPKWGILPDSISSRLEFAISVMHAYAHQWACQIAYNPRMRCGLGLTDGEGVERLWSRLCRLIRITRSCGRARRLWLIDRFVHTIGSDIRDELGDILRRKLKLVKKQGNAAQKQLDEAGVSRAVLEQQWNEQQAYEMQLGGKLGKCQCPILTTLNNWSSALQLRQNQSKLKSKLKLKTNFFQFKTVLRRCPGR</sequence>
<dbReference type="Pfam" id="PF18758">
    <property type="entry name" value="KDZ"/>
    <property type="match status" value="1"/>
</dbReference>
<dbReference type="InterPro" id="IPR040521">
    <property type="entry name" value="KDZ"/>
</dbReference>
<protein>
    <recommendedName>
        <fullName evidence="3">CxC1-like cysteine cluster associated with KDZ transposases domain-containing protein</fullName>
    </recommendedName>
</protein>
<dbReference type="OrthoDB" id="3253684at2759"/>
<evidence type="ECO:0000313" key="2">
    <source>
        <dbReference type="Proteomes" id="UP000076532"/>
    </source>
</evidence>
<dbReference type="PANTHER" id="PTHR33096:SF1">
    <property type="entry name" value="CXC1-LIKE CYSTEINE CLUSTER ASSOCIATED WITH KDZ TRANSPOSASES DOMAIN-CONTAINING PROTEIN"/>
    <property type="match status" value="1"/>
</dbReference>